<sequence>EKNKLLTEKEKETTEPTKEIREFKEEWSQYLANSIKESDISDDVKEKLSESLDIYGILKELIEKIKSNEIVEEEFKQEVKKFEYILIEESHIAKPLFMNFDWFRRYYNGMIRKAGKKVAHLYISKKTREFLSYISGRIEQLENLGNTQENLKKFKEFLERYFQIKEKWALLLNRLIRETPNKEISTEIKKELETVIKLYCEIRAIQFSKKISKEDKEKLIQGRIEKYNPRFFELFEILKRFLGIYDNYSRNWMEKSLILEGKKTVKRLSQKIESIKKENTLHQILNDKSSSIQNYKEVLKENLYKNSLLSLKEKSQIIKIIQNKEISDLKMTKLVSILSKLSAEELLSLLGINNDQSLRRTGLVYFVLDKRTGKVYVGQTIRSLRDRFAEHLRDPPNKYFREAVNFYKQKGYKLKISYINDKSLTTQNNEFIIEIIGEARSQKLLNELEITEIKNRKSCVLDYFTIKDGHILPLYGYNIQRGGNYSVLSLKGKVAITYSHIDKEQLKSLIKRGLFVSEIAKELIVPDMIIITKIQEFWASEDIFTLDQTRKIFGGYDIYKSRMKHIPTSVPNSTTFSDKRLNNLVKLIKGGYSTPQMKFELDIDNSELYLMLRALGFSTFTSARDHYGSTELFCKKSRETLINSVKRGKDHAYYVDVDEGLFISLIKQKQDYKVLAQKLKIAERTVYEKSYELLDMSLPEAERIYRIYPKLEKKLLNEKDPRKFLKTPFFKDLITSGLTVEEVDKEFLKILIALGYSKKELEGLYGWDHYRMTRWIANILKMDFYRAIEEFWWKSRIMWLFRLGYSARQMRDVSLRLIGKHVTHGVLKRVFAEEYKIHGSKTWKYLKNLYET</sequence>
<gene>
    <name evidence="2" type="ORF">LCGC14_1256510</name>
</gene>
<dbReference type="Gene3D" id="3.40.1440.10">
    <property type="entry name" value="GIY-YIG endonuclease"/>
    <property type="match status" value="1"/>
</dbReference>
<dbReference type="InterPro" id="IPR035901">
    <property type="entry name" value="GIY-YIG_endonuc_sf"/>
</dbReference>
<dbReference type="InterPro" id="IPR000305">
    <property type="entry name" value="GIY-YIG_endonuc"/>
</dbReference>
<proteinExistence type="predicted"/>
<dbReference type="SUPFAM" id="SSF82771">
    <property type="entry name" value="GIY-YIG endonuclease"/>
    <property type="match status" value="1"/>
</dbReference>
<feature type="non-terminal residue" evidence="2">
    <location>
        <position position="1"/>
    </location>
</feature>
<organism evidence="2">
    <name type="scientific">marine sediment metagenome</name>
    <dbReference type="NCBI Taxonomy" id="412755"/>
    <lineage>
        <taxon>unclassified sequences</taxon>
        <taxon>metagenomes</taxon>
        <taxon>ecological metagenomes</taxon>
    </lineage>
</organism>
<dbReference type="AlphaFoldDB" id="A0A0F9P5C9"/>
<reference evidence="2" key="1">
    <citation type="journal article" date="2015" name="Nature">
        <title>Complex archaea that bridge the gap between prokaryotes and eukaryotes.</title>
        <authorList>
            <person name="Spang A."/>
            <person name="Saw J.H."/>
            <person name="Jorgensen S.L."/>
            <person name="Zaremba-Niedzwiedzka K."/>
            <person name="Martijn J."/>
            <person name="Lind A.E."/>
            <person name="van Eijk R."/>
            <person name="Schleper C."/>
            <person name="Guy L."/>
            <person name="Ettema T.J."/>
        </authorList>
    </citation>
    <scope>NUCLEOTIDE SEQUENCE</scope>
</reference>
<protein>
    <recommendedName>
        <fullName evidence="1">GIY-YIG domain-containing protein</fullName>
    </recommendedName>
</protein>
<evidence type="ECO:0000313" key="2">
    <source>
        <dbReference type="EMBL" id="KKM88657.1"/>
    </source>
</evidence>
<dbReference type="EMBL" id="LAZR01006928">
    <property type="protein sequence ID" value="KKM88657.1"/>
    <property type="molecule type" value="Genomic_DNA"/>
</dbReference>
<dbReference type="Pfam" id="PF01541">
    <property type="entry name" value="GIY-YIG"/>
    <property type="match status" value="1"/>
</dbReference>
<dbReference type="PROSITE" id="PS50164">
    <property type="entry name" value="GIY_YIG"/>
    <property type="match status" value="1"/>
</dbReference>
<comment type="caution">
    <text evidence="2">The sequence shown here is derived from an EMBL/GenBank/DDBJ whole genome shotgun (WGS) entry which is preliminary data.</text>
</comment>
<feature type="domain" description="GIY-YIG" evidence="1">
    <location>
        <begin position="360"/>
        <end position="447"/>
    </location>
</feature>
<name>A0A0F9P5C9_9ZZZZ</name>
<accession>A0A0F9P5C9</accession>
<evidence type="ECO:0000259" key="1">
    <source>
        <dbReference type="PROSITE" id="PS50164"/>
    </source>
</evidence>